<gene>
    <name evidence="2" type="ORF">Amon01_000083100</name>
</gene>
<evidence type="ECO:0000313" key="2">
    <source>
        <dbReference type="EMBL" id="GMG19909.1"/>
    </source>
</evidence>
<dbReference type="Proteomes" id="UP001165063">
    <property type="component" value="Unassembled WGS sequence"/>
</dbReference>
<accession>A0A9W7DC57</accession>
<protein>
    <submittedName>
        <fullName evidence="2">Unnamed protein product</fullName>
    </submittedName>
</protein>
<dbReference type="PANTHER" id="PTHR42695:SF5">
    <property type="entry name" value="GLUTAMINE AMIDOTRANSFERASE YLR126C-RELATED"/>
    <property type="match status" value="1"/>
</dbReference>
<feature type="domain" description="Glutamine amidotransferase" evidence="1">
    <location>
        <begin position="93"/>
        <end position="236"/>
    </location>
</feature>
<dbReference type="Gene3D" id="3.40.50.880">
    <property type="match status" value="1"/>
</dbReference>
<dbReference type="InterPro" id="IPR017926">
    <property type="entry name" value="GATASE"/>
</dbReference>
<dbReference type="Pfam" id="PF00117">
    <property type="entry name" value="GATase"/>
    <property type="match status" value="1"/>
</dbReference>
<proteinExistence type="predicted"/>
<dbReference type="GO" id="GO:0005829">
    <property type="term" value="C:cytosol"/>
    <property type="evidence" value="ECO:0007669"/>
    <property type="project" value="TreeGrafter"/>
</dbReference>
<evidence type="ECO:0000313" key="3">
    <source>
        <dbReference type="Proteomes" id="UP001165063"/>
    </source>
</evidence>
<keyword evidence="3" id="KW-1185">Reference proteome</keyword>
<dbReference type="InterPro" id="IPR029062">
    <property type="entry name" value="Class_I_gatase-like"/>
</dbReference>
<comment type="caution">
    <text evidence="2">The sequence shown here is derived from an EMBL/GenBank/DDBJ whole genome shotgun (WGS) entry which is preliminary data.</text>
</comment>
<dbReference type="SUPFAM" id="SSF52317">
    <property type="entry name" value="Class I glutamine amidotransferase-like"/>
    <property type="match status" value="1"/>
</dbReference>
<organism evidence="2 3">
    <name type="scientific">Ambrosiozyma monospora</name>
    <name type="common">Yeast</name>
    <name type="synonym">Endomycopsis monosporus</name>
    <dbReference type="NCBI Taxonomy" id="43982"/>
    <lineage>
        <taxon>Eukaryota</taxon>
        <taxon>Fungi</taxon>
        <taxon>Dikarya</taxon>
        <taxon>Ascomycota</taxon>
        <taxon>Saccharomycotina</taxon>
        <taxon>Pichiomycetes</taxon>
        <taxon>Pichiales</taxon>
        <taxon>Pichiaceae</taxon>
        <taxon>Ambrosiozyma</taxon>
    </lineage>
</organism>
<sequence>MTLPEKQQEEEQEIAVLLLDTLIPNLKQFGDFADLGIKLLTPTDKTNQKTYKFHKYDIITKQEFPTPLQLANTKAVYLTGSRSDSFETSIEWISKTIEFIRDLWLNYPHMKLIGICFGHQLIALALGLQTGRNLITDSNGKAQWEMGLTQIQLNVDDSEVKQLFTTPDSAIPKKGHLNMIEMHQDVVLPSSQLDIDALLSNQGIHNIGSTKICKYQGFYKPGSMLSFQGHPEFNLEYSQLCIMGRFKNGIIDSEYFEDTKSRAKELVIDDVGLKDVILKFID</sequence>
<dbReference type="InterPro" id="IPR044992">
    <property type="entry name" value="ChyE-like"/>
</dbReference>
<dbReference type="CDD" id="cd01741">
    <property type="entry name" value="GATase1_1"/>
    <property type="match status" value="1"/>
</dbReference>
<evidence type="ECO:0000259" key="1">
    <source>
        <dbReference type="Pfam" id="PF00117"/>
    </source>
</evidence>
<dbReference type="PANTHER" id="PTHR42695">
    <property type="entry name" value="GLUTAMINE AMIDOTRANSFERASE YLR126C-RELATED"/>
    <property type="match status" value="1"/>
</dbReference>
<name>A0A9W7DC57_AMBMO</name>
<dbReference type="OrthoDB" id="92161at2759"/>
<dbReference type="GO" id="GO:0005634">
    <property type="term" value="C:nucleus"/>
    <property type="evidence" value="ECO:0007669"/>
    <property type="project" value="TreeGrafter"/>
</dbReference>
<dbReference type="EMBL" id="BSXU01000234">
    <property type="protein sequence ID" value="GMG19909.1"/>
    <property type="molecule type" value="Genomic_DNA"/>
</dbReference>
<reference evidence="2" key="1">
    <citation type="submission" date="2023-04" db="EMBL/GenBank/DDBJ databases">
        <title>Ambrosiozyma monospora NBRC 1965.</title>
        <authorList>
            <person name="Ichikawa N."/>
            <person name="Sato H."/>
            <person name="Tonouchi N."/>
        </authorList>
    </citation>
    <scope>NUCLEOTIDE SEQUENCE</scope>
    <source>
        <strain evidence="2">NBRC 1965</strain>
    </source>
</reference>
<dbReference type="AlphaFoldDB" id="A0A9W7DC57"/>